<reference evidence="1 2" key="1">
    <citation type="submission" date="2017-06" db="EMBL/GenBank/DDBJ databases">
        <authorList>
            <person name="Kim H.J."/>
            <person name="Triplett B.A."/>
        </authorList>
    </citation>
    <scope>NUCLEOTIDE SEQUENCE [LARGE SCALE GENOMIC DNA]</scope>
    <source>
        <strain evidence="1 2">CGMCC 4.1858</strain>
    </source>
</reference>
<evidence type="ECO:0000313" key="2">
    <source>
        <dbReference type="Proteomes" id="UP000198280"/>
    </source>
</evidence>
<keyword evidence="2" id="KW-1185">Reference proteome</keyword>
<sequence length="71" mass="7396">MRMDGFPPAVRAIVRAMLRCAADQLGEQASQRPLGRMEYDLGGQSQPMLAGLELCGVGGGDQLMGLSAGTS</sequence>
<dbReference type="EMBL" id="FZOF01000013">
    <property type="protein sequence ID" value="SNT08411.1"/>
    <property type="molecule type" value="Genomic_DNA"/>
</dbReference>
<organism evidence="1 2">
    <name type="scientific">Actinacidiphila glaucinigra</name>
    <dbReference type="NCBI Taxonomy" id="235986"/>
    <lineage>
        <taxon>Bacteria</taxon>
        <taxon>Bacillati</taxon>
        <taxon>Actinomycetota</taxon>
        <taxon>Actinomycetes</taxon>
        <taxon>Kitasatosporales</taxon>
        <taxon>Streptomycetaceae</taxon>
        <taxon>Actinacidiphila</taxon>
    </lineage>
</organism>
<dbReference type="AlphaFoldDB" id="A0A239JRA2"/>
<accession>A0A239JRA2</accession>
<dbReference type="Proteomes" id="UP000198280">
    <property type="component" value="Unassembled WGS sequence"/>
</dbReference>
<gene>
    <name evidence="1" type="ORF">SAMN05216252_113172</name>
</gene>
<name>A0A239JRA2_9ACTN</name>
<protein>
    <submittedName>
        <fullName evidence="1">Uncharacterized protein</fullName>
    </submittedName>
</protein>
<evidence type="ECO:0000313" key="1">
    <source>
        <dbReference type="EMBL" id="SNT08411.1"/>
    </source>
</evidence>
<proteinExistence type="predicted"/>